<accession>A0A9Q0CU92</accession>
<dbReference type="AlphaFoldDB" id="A0A9Q0CU92"/>
<dbReference type="PANTHER" id="PTHR11362:SF30">
    <property type="entry name" value="OS05G0518000 PROTEIN"/>
    <property type="match status" value="1"/>
</dbReference>
<dbReference type="InterPro" id="IPR008914">
    <property type="entry name" value="PEBP"/>
</dbReference>
<organism evidence="1 2">
    <name type="scientific">Rhynchospora breviuscula</name>
    <dbReference type="NCBI Taxonomy" id="2022672"/>
    <lineage>
        <taxon>Eukaryota</taxon>
        <taxon>Viridiplantae</taxon>
        <taxon>Streptophyta</taxon>
        <taxon>Embryophyta</taxon>
        <taxon>Tracheophyta</taxon>
        <taxon>Spermatophyta</taxon>
        <taxon>Magnoliopsida</taxon>
        <taxon>Liliopsida</taxon>
        <taxon>Poales</taxon>
        <taxon>Cyperaceae</taxon>
        <taxon>Cyperoideae</taxon>
        <taxon>Rhynchosporeae</taxon>
        <taxon>Rhynchospora</taxon>
    </lineage>
</organism>
<dbReference type="SUPFAM" id="SSF49777">
    <property type="entry name" value="PEBP-like"/>
    <property type="match status" value="1"/>
</dbReference>
<proteinExistence type="predicted"/>
<evidence type="ECO:0000313" key="1">
    <source>
        <dbReference type="EMBL" id="KAJ1700171.1"/>
    </source>
</evidence>
<reference evidence="1" key="1">
    <citation type="journal article" date="2022" name="Cell">
        <title>Repeat-based holocentromeres influence genome architecture and karyotype evolution.</title>
        <authorList>
            <person name="Hofstatter P.G."/>
            <person name="Thangavel G."/>
            <person name="Lux T."/>
            <person name="Neumann P."/>
            <person name="Vondrak T."/>
            <person name="Novak P."/>
            <person name="Zhang M."/>
            <person name="Costa L."/>
            <person name="Castellani M."/>
            <person name="Scott A."/>
            <person name="Toegelov H."/>
            <person name="Fuchs J."/>
            <person name="Mata-Sucre Y."/>
            <person name="Dias Y."/>
            <person name="Vanzela A.L.L."/>
            <person name="Huettel B."/>
            <person name="Almeida C.C.S."/>
            <person name="Simkova H."/>
            <person name="Souza G."/>
            <person name="Pedrosa-Harand A."/>
            <person name="Macas J."/>
            <person name="Mayer K.F.X."/>
            <person name="Houben A."/>
            <person name="Marques A."/>
        </authorList>
    </citation>
    <scope>NUCLEOTIDE SEQUENCE</scope>
    <source>
        <strain evidence="1">RhyBre1mFocal</strain>
    </source>
</reference>
<dbReference type="CDD" id="cd00866">
    <property type="entry name" value="PEBP_euk"/>
    <property type="match status" value="1"/>
</dbReference>
<keyword evidence="2" id="KW-1185">Reference proteome</keyword>
<evidence type="ECO:0000313" key="2">
    <source>
        <dbReference type="Proteomes" id="UP001151287"/>
    </source>
</evidence>
<dbReference type="Gene3D" id="3.90.280.10">
    <property type="entry name" value="PEBP-like"/>
    <property type="match status" value="1"/>
</dbReference>
<dbReference type="OrthoDB" id="2506647at2759"/>
<sequence>MSDPLVVSNIIGDVLDPFRRSISFQVLYNNRLMVTGSDLRPSAVLNRPKIEIGSSDLRVFHTLILVDPDAPSPSNPNQREYLHWMVTDIPGSTDVSFGREVVLYERPEPRSGIHRMVFVLYRQLGRATVFHPEIRNNFNCRSFAHQYHLDVVAATYFNCQRESGSGGRRFRPEN</sequence>
<dbReference type="Pfam" id="PF01161">
    <property type="entry name" value="PBP"/>
    <property type="match status" value="1"/>
</dbReference>
<dbReference type="InterPro" id="IPR036610">
    <property type="entry name" value="PEBP-like_sf"/>
</dbReference>
<name>A0A9Q0CU92_9POAL</name>
<dbReference type="InterPro" id="IPR035810">
    <property type="entry name" value="PEBP_euk"/>
</dbReference>
<dbReference type="EMBL" id="JAMQYH010000002">
    <property type="protein sequence ID" value="KAJ1700171.1"/>
    <property type="molecule type" value="Genomic_DNA"/>
</dbReference>
<comment type="caution">
    <text evidence="1">The sequence shown here is derived from an EMBL/GenBank/DDBJ whole genome shotgun (WGS) entry which is preliminary data.</text>
</comment>
<dbReference type="Proteomes" id="UP001151287">
    <property type="component" value="Unassembled WGS sequence"/>
</dbReference>
<dbReference type="PANTHER" id="PTHR11362">
    <property type="entry name" value="PHOSPHATIDYLETHANOLAMINE-BINDING PROTEIN"/>
    <property type="match status" value="1"/>
</dbReference>
<protein>
    <submittedName>
        <fullName evidence="1">Uncharacterized protein</fullName>
    </submittedName>
</protein>
<gene>
    <name evidence="1" type="ORF">LUZ63_008683</name>
</gene>